<dbReference type="Proteomes" id="UP000325315">
    <property type="component" value="Unassembled WGS sequence"/>
</dbReference>
<keyword evidence="2" id="KW-0548">Nucleotidyltransferase</keyword>
<feature type="domain" description="RNase H type-1" evidence="1">
    <location>
        <begin position="79"/>
        <end position="160"/>
    </location>
</feature>
<proteinExistence type="predicted"/>
<dbReference type="PANTHER" id="PTHR47074">
    <property type="entry name" value="BNAC02G40300D PROTEIN"/>
    <property type="match status" value="1"/>
</dbReference>
<keyword evidence="2" id="KW-0695">RNA-directed DNA polymerase</keyword>
<sequence length="160" mass="17838">MFENHSANKRAEIAVVLWVVWYARNKLIHEGTNQRVGYLVAFVRGYCADVEMLVASIDRSSPPQAVRWSPPPISFVEINVDAGFSLTQRKTRSGVIIRDEHGQIMGACSLFAAEALVAVHGLRFALDLSFQLVILESEFRSVIQKLNTSSEDFSEISALI</sequence>
<dbReference type="EMBL" id="SMMG02000010">
    <property type="protein sequence ID" value="KAA3458961.1"/>
    <property type="molecule type" value="Genomic_DNA"/>
</dbReference>
<evidence type="ECO:0000313" key="3">
    <source>
        <dbReference type="Proteomes" id="UP000325315"/>
    </source>
</evidence>
<dbReference type="GO" id="GO:0003964">
    <property type="term" value="F:RNA-directed DNA polymerase activity"/>
    <property type="evidence" value="ECO:0007669"/>
    <property type="project" value="UniProtKB-KW"/>
</dbReference>
<reference evidence="3" key="1">
    <citation type="journal article" date="2019" name="Plant Biotechnol. J.">
        <title>Genome sequencing of the Australian wild diploid species Gossypium australe highlights disease resistance and delayed gland morphogenesis.</title>
        <authorList>
            <person name="Cai Y."/>
            <person name="Cai X."/>
            <person name="Wang Q."/>
            <person name="Wang P."/>
            <person name="Zhang Y."/>
            <person name="Cai C."/>
            <person name="Xu Y."/>
            <person name="Wang K."/>
            <person name="Zhou Z."/>
            <person name="Wang C."/>
            <person name="Geng S."/>
            <person name="Li B."/>
            <person name="Dong Q."/>
            <person name="Hou Y."/>
            <person name="Wang H."/>
            <person name="Ai P."/>
            <person name="Liu Z."/>
            <person name="Yi F."/>
            <person name="Sun M."/>
            <person name="An G."/>
            <person name="Cheng J."/>
            <person name="Zhang Y."/>
            <person name="Shi Q."/>
            <person name="Xie Y."/>
            <person name="Shi X."/>
            <person name="Chang Y."/>
            <person name="Huang F."/>
            <person name="Chen Y."/>
            <person name="Hong S."/>
            <person name="Mi L."/>
            <person name="Sun Q."/>
            <person name="Zhang L."/>
            <person name="Zhou B."/>
            <person name="Peng R."/>
            <person name="Zhang X."/>
            <person name="Liu F."/>
        </authorList>
    </citation>
    <scope>NUCLEOTIDE SEQUENCE [LARGE SCALE GENOMIC DNA]</scope>
    <source>
        <strain evidence="3">cv. PA1801</strain>
    </source>
</reference>
<evidence type="ECO:0000259" key="1">
    <source>
        <dbReference type="Pfam" id="PF13456"/>
    </source>
</evidence>
<dbReference type="Pfam" id="PF13456">
    <property type="entry name" value="RVT_3"/>
    <property type="match status" value="1"/>
</dbReference>
<comment type="caution">
    <text evidence="2">The sequence shown here is derived from an EMBL/GenBank/DDBJ whole genome shotgun (WGS) entry which is preliminary data.</text>
</comment>
<dbReference type="GO" id="GO:0004523">
    <property type="term" value="F:RNA-DNA hybrid ribonuclease activity"/>
    <property type="evidence" value="ECO:0007669"/>
    <property type="project" value="InterPro"/>
</dbReference>
<dbReference type="InterPro" id="IPR044730">
    <property type="entry name" value="RNase_H-like_dom_plant"/>
</dbReference>
<gene>
    <name evidence="2" type="ORF">EPI10_013501</name>
</gene>
<keyword evidence="3" id="KW-1185">Reference proteome</keyword>
<dbReference type="PANTHER" id="PTHR47074:SF61">
    <property type="entry name" value="RNASE H TYPE-1 DOMAIN-CONTAINING PROTEIN"/>
    <property type="match status" value="1"/>
</dbReference>
<evidence type="ECO:0000313" key="2">
    <source>
        <dbReference type="EMBL" id="KAA3458961.1"/>
    </source>
</evidence>
<dbReference type="InterPro" id="IPR002156">
    <property type="entry name" value="RNaseH_domain"/>
</dbReference>
<protein>
    <submittedName>
        <fullName evidence="2">Reverse transcriptase</fullName>
    </submittedName>
</protein>
<dbReference type="OrthoDB" id="1000877at2759"/>
<organism evidence="2 3">
    <name type="scientific">Gossypium australe</name>
    <dbReference type="NCBI Taxonomy" id="47621"/>
    <lineage>
        <taxon>Eukaryota</taxon>
        <taxon>Viridiplantae</taxon>
        <taxon>Streptophyta</taxon>
        <taxon>Embryophyta</taxon>
        <taxon>Tracheophyta</taxon>
        <taxon>Spermatophyta</taxon>
        <taxon>Magnoliopsida</taxon>
        <taxon>eudicotyledons</taxon>
        <taxon>Gunneridae</taxon>
        <taxon>Pentapetalae</taxon>
        <taxon>rosids</taxon>
        <taxon>malvids</taxon>
        <taxon>Malvales</taxon>
        <taxon>Malvaceae</taxon>
        <taxon>Malvoideae</taxon>
        <taxon>Gossypium</taxon>
    </lineage>
</organism>
<dbReference type="InterPro" id="IPR052929">
    <property type="entry name" value="RNase_H-like_EbsB-rel"/>
</dbReference>
<dbReference type="CDD" id="cd06222">
    <property type="entry name" value="RNase_H_like"/>
    <property type="match status" value="1"/>
</dbReference>
<accession>A0A5B6ULN2</accession>
<keyword evidence="2" id="KW-0808">Transferase</keyword>
<dbReference type="AlphaFoldDB" id="A0A5B6ULN2"/>
<dbReference type="GO" id="GO:0003676">
    <property type="term" value="F:nucleic acid binding"/>
    <property type="evidence" value="ECO:0007669"/>
    <property type="project" value="InterPro"/>
</dbReference>
<name>A0A5B6ULN2_9ROSI</name>